<feature type="region of interest" description="Disordered" evidence="1">
    <location>
        <begin position="112"/>
        <end position="132"/>
    </location>
</feature>
<gene>
    <name evidence="3" type="ORF">g.4057</name>
</gene>
<feature type="chain" id="PRO_5008583365" description="DUF4794 domain-containing protein" evidence="2">
    <location>
        <begin position="20"/>
        <end position="132"/>
    </location>
</feature>
<name>A0A1B6G8X7_9HEMI</name>
<feature type="signal peptide" evidence="2">
    <location>
        <begin position="1"/>
        <end position="19"/>
    </location>
</feature>
<dbReference type="EMBL" id="GECZ01010861">
    <property type="protein sequence ID" value="JAS58908.1"/>
    <property type="molecule type" value="Transcribed_RNA"/>
</dbReference>
<proteinExistence type="predicted"/>
<evidence type="ECO:0000256" key="2">
    <source>
        <dbReference type="SAM" id="SignalP"/>
    </source>
</evidence>
<feature type="compositionally biased region" description="Acidic residues" evidence="1">
    <location>
        <begin position="77"/>
        <end position="87"/>
    </location>
</feature>
<evidence type="ECO:0000313" key="3">
    <source>
        <dbReference type="EMBL" id="JAS58908.1"/>
    </source>
</evidence>
<evidence type="ECO:0008006" key="4">
    <source>
        <dbReference type="Google" id="ProtNLM"/>
    </source>
</evidence>
<dbReference type="AlphaFoldDB" id="A0A1B6G8X7"/>
<reference evidence="3" key="1">
    <citation type="submission" date="2015-11" db="EMBL/GenBank/DDBJ databases">
        <title>De novo transcriptome assembly of four potential Pierce s Disease insect vectors from Arizona vineyards.</title>
        <authorList>
            <person name="Tassone E.E."/>
        </authorList>
    </citation>
    <scope>NUCLEOTIDE SEQUENCE</scope>
</reference>
<sequence length="132" mass="14894">LLPCSLFAFLFFFPPTSEAMPVKLPRQYLPPQPGYIPVYIQDGDTPPDVESIYEVLDGRGPTESDVQEVPQRTDLDQGQEQEQVQEQEMGLELEDNGMDTLRESKEVLVRQLTDSTRENEVPGVGEAEELPK</sequence>
<protein>
    <recommendedName>
        <fullName evidence="4">DUF4794 domain-containing protein</fullName>
    </recommendedName>
</protein>
<evidence type="ECO:0000256" key="1">
    <source>
        <dbReference type="SAM" id="MobiDB-lite"/>
    </source>
</evidence>
<organism evidence="3">
    <name type="scientific">Cuerna arida</name>
    <dbReference type="NCBI Taxonomy" id="1464854"/>
    <lineage>
        <taxon>Eukaryota</taxon>
        <taxon>Metazoa</taxon>
        <taxon>Ecdysozoa</taxon>
        <taxon>Arthropoda</taxon>
        <taxon>Hexapoda</taxon>
        <taxon>Insecta</taxon>
        <taxon>Pterygota</taxon>
        <taxon>Neoptera</taxon>
        <taxon>Paraneoptera</taxon>
        <taxon>Hemiptera</taxon>
        <taxon>Auchenorrhyncha</taxon>
        <taxon>Membracoidea</taxon>
        <taxon>Cicadellidae</taxon>
        <taxon>Cicadellinae</taxon>
        <taxon>Proconiini</taxon>
        <taxon>Cuerna</taxon>
    </lineage>
</organism>
<feature type="region of interest" description="Disordered" evidence="1">
    <location>
        <begin position="59"/>
        <end position="87"/>
    </location>
</feature>
<keyword evidence="2" id="KW-0732">Signal</keyword>
<feature type="non-terminal residue" evidence="3">
    <location>
        <position position="1"/>
    </location>
</feature>
<accession>A0A1B6G8X7</accession>